<dbReference type="EMBL" id="GEEE01010509">
    <property type="protein sequence ID" value="JAP52716.1"/>
    <property type="molecule type" value="Transcribed_RNA"/>
</dbReference>
<accession>A0A0X3PZL7</accession>
<dbReference type="InterPro" id="IPR043502">
    <property type="entry name" value="DNA/RNA_pol_sf"/>
</dbReference>
<dbReference type="Gene3D" id="3.10.10.10">
    <property type="entry name" value="HIV Type 1 Reverse Transcriptase, subunit A, domain 1"/>
    <property type="match status" value="1"/>
</dbReference>
<sequence>MQQTFQSTRNACSGFGQLIVQLQCCVPFRTTATTAICCVIKSSLNLLGLYQTEQLGLVDIPLHAVCSQIQFPAVPVDLAKEMLQRFTPVFQDSLSRCKYTKAVVRLCPESQPVFHPKRPIPYVDAEQKRLEELGIRTPVSYYVWAIPIVVYKKPDGPIRICADFFNGDAELLPTAGARKSVNFGEREHLLCQAGAG</sequence>
<protein>
    <submittedName>
        <fullName evidence="1">Uncharacterized protein K02A2.6</fullName>
    </submittedName>
</protein>
<evidence type="ECO:0000313" key="1">
    <source>
        <dbReference type="EMBL" id="JAP52716.1"/>
    </source>
</evidence>
<name>A0A0X3PZL7_SCHSO</name>
<dbReference type="PANTHER" id="PTHR37984:SF5">
    <property type="entry name" value="PROTEIN NYNRIN-LIKE"/>
    <property type="match status" value="1"/>
</dbReference>
<organism evidence="1">
    <name type="scientific">Schistocephalus solidus</name>
    <name type="common">Tapeworm</name>
    <dbReference type="NCBI Taxonomy" id="70667"/>
    <lineage>
        <taxon>Eukaryota</taxon>
        <taxon>Metazoa</taxon>
        <taxon>Spiralia</taxon>
        <taxon>Lophotrochozoa</taxon>
        <taxon>Platyhelminthes</taxon>
        <taxon>Cestoda</taxon>
        <taxon>Eucestoda</taxon>
        <taxon>Diphyllobothriidea</taxon>
        <taxon>Diphyllobothriidae</taxon>
        <taxon>Schistocephalus</taxon>
    </lineage>
</organism>
<dbReference type="AlphaFoldDB" id="A0A0X3PZL7"/>
<gene>
    <name evidence="1" type="primary">YRD6</name>
    <name evidence="1" type="ORF">TR117352</name>
</gene>
<reference evidence="1" key="1">
    <citation type="submission" date="2016-01" db="EMBL/GenBank/DDBJ databases">
        <title>Reference transcriptome for the parasite Schistocephalus solidus: insights into the molecular evolution of parasitism.</title>
        <authorList>
            <person name="Hebert F.O."/>
            <person name="Grambauer S."/>
            <person name="Barber I."/>
            <person name="Landry C.R."/>
            <person name="Aubin-Horth N."/>
        </authorList>
    </citation>
    <scope>NUCLEOTIDE SEQUENCE</scope>
</reference>
<dbReference type="InterPro" id="IPR050951">
    <property type="entry name" value="Retrovirus_Pol_polyprotein"/>
</dbReference>
<proteinExistence type="predicted"/>
<dbReference type="EMBL" id="GEEE01008262">
    <property type="protein sequence ID" value="JAP54963.1"/>
    <property type="molecule type" value="Transcribed_RNA"/>
</dbReference>
<dbReference type="PANTHER" id="PTHR37984">
    <property type="entry name" value="PROTEIN CBG26694"/>
    <property type="match status" value="1"/>
</dbReference>
<dbReference type="SUPFAM" id="SSF56672">
    <property type="entry name" value="DNA/RNA polymerases"/>
    <property type="match status" value="1"/>
</dbReference>